<reference evidence="2" key="1">
    <citation type="submission" date="2019-04" db="EMBL/GenBank/DDBJ databases">
        <title>Friends and foes A comparative genomics study of 23 Aspergillus species from section Flavi.</title>
        <authorList>
            <consortium name="DOE Joint Genome Institute"/>
            <person name="Kjaerbolling I."/>
            <person name="Vesth T."/>
            <person name="Frisvad J.C."/>
            <person name="Nybo J.L."/>
            <person name="Theobald S."/>
            <person name="Kildgaard S."/>
            <person name="Isbrandt T."/>
            <person name="Kuo A."/>
            <person name="Sato A."/>
            <person name="Lyhne E.K."/>
            <person name="Kogle M.E."/>
            <person name="Wiebenga A."/>
            <person name="Kun R.S."/>
            <person name="Lubbers R.J."/>
            <person name="Makela M.R."/>
            <person name="Barry K."/>
            <person name="Chovatia M."/>
            <person name="Clum A."/>
            <person name="Daum C."/>
            <person name="Haridas S."/>
            <person name="He G."/>
            <person name="LaButti K."/>
            <person name="Lipzen A."/>
            <person name="Mondo S."/>
            <person name="Riley R."/>
            <person name="Salamov A."/>
            <person name="Simmons B.A."/>
            <person name="Magnuson J.K."/>
            <person name="Henrissat B."/>
            <person name="Mortensen U.H."/>
            <person name="Larsen T.O."/>
            <person name="Devries R.P."/>
            <person name="Grigoriev I.V."/>
            <person name="Machida M."/>
            <person name="Baker S.E."/>
            <person name="Andersen M.R."/>
        </authorList>
    </citation>
    <scope>NUCLEOTIDE SEQUENCE [LARGE SCALE GENOMIC DNA]</scope>
    <source>
        <strain evidence="2">CBS 121.62</strain>
    </source>
</reference>
<gene>
    <name evidence="2" type="ORF">BDV35DRAFT_369359</name>
</gene>
<evidence type="ECO:0000313" key="2">
    <source>
        <dbReference type="EMBL" id="KAB8241521.1"/>
    </source>
</evidence>
<sequence length="93" mass="10851">MCFLFTVLLAILAIVHIERRTFAFWAYRLERGRSGILDGQDGPDLLTNVGFTSCSVHQWTVGLRKVKKNKIERPCHRWTYRGFTTSHGRRAER</sequence>
<feature type="chain" id="PRO_5024797328" description="Secreted protein" evidence="1">
    <location>
        <begin position="24"/>
        <end position="93"/>
    </location>
</feature>
<evidence type="ECO:0008006" key="3">
    <source>
        <dbReference type="Google" id="ProtNLM"/>
    </source>
</evidence>
<protein>
    <recommendedName>
        <fullName evidence="3">Secreted protein</fullName>
    </recommendedName>
</protein>
<accession>A0A5N6GGM0</accession>
<dbReference type="AlphaFoldDB" id="A0A5N6GGM0"/>
<dbReference type="EMBL" id="ML734688">
    <property type="protein sequence ID" value="KAB8241521.1"/>
    <property type="molecule type" value="Genomic_DNA"/>
</dbReference>
<name>A0A5N6GGM0_ASPFL</name>
<evidence type="ECO:0000256" key="1">
    <source>
        <dbReference type="SAM" id="SignalP"/>
    </source>
</evidence>
<keyword evidence="1" id="KW-0732">Signal</keyword>
<organism evidence="2">
    <name type="scientific">Aspergillus flavus</name>
    <dbReference type="NCBI Taxonomy" id="5059"/>
    <lineage>
        <taxon>Eukaryota</taxon>
        <taxon>Fungi</taxon>
        <taxon>Dikarya</taxon>
        <taxon>Ascomycota</taxon>
        <taxon>Pezizomycotina</taxon>
        <taxon>Eurotiomycetes</taxon>
        <taxon>Eurotiomycetidae</taxon>
        <taxon>Eurotiales</taxon>
        <taxon>Aspergillaceae</taxon>
        <taxon>Aspergillus</taxon>
        <taxon>Aspergillus subgen. Circumdati</taxon>
    </lineage>
</organism>
<feature type="signal peptide" evidence="1">
    <location>
        <begin position="1"/>
        <end position="23"/>
    </location>
</feature>
<dbReference type="Proteomes" id="UP000325434">
    <property type="component" value="Unassembled WGS sequence"/>
</dbReference>
<feature type="non-terminal residue" evidence="2">
    <location>
        <position position="93"/>
    </location>
</feature>
<proteinExistence type="predicted"/>